<dbReference type="AlphaFoldDB" id="A0A2I0IYE6"/>
<name>A0A2I0IYE6_PUNGR</name>
<evidence type="ECO:0000313" key="2">
    <source>
        <dbReference type="Proteomes" id="UP000233551"/>
    </source>
</evidence>
<protein>
    <submittedName>
        <fullName evidence="1">Uncharacterized protein</fullName>
    </submittedName>
</protein>
<dbReference type="EMBL" id="PGOL01002301">
    <property type="protein sequence ID" value="PKI48975.1"/>
    <property type="molecule type" value="Genomic_DNA"/>
</dbReference>
<keyword evidence="2" id="KW-1185">Reference proteome</keyword>
<evidence type="ECO:0000313" key="1">
    <source>
        <dbReference type="EMBL" id="PKI48975.1"/>
    </source>
</evidence>
<gene>
    <name evidence="1" type="ORF">CRG98_030642</name>
</gene>
<proteinExistence type="predicted"/>
<organism evidence="1 2">
    <name type="scientific">Punica granatum</name>
    <name type="common">Pomegranate</name>
    <dbReference type="NCBI Taxonomy" id="22663"/>
    <lineage>
        <taxon>Eukaryota</taxon>
        <taxon>Viridiplantae</taxon>
        <taxon>Streptophyta</taxon>
        <taxon>Embryophyta</taxon>
        <taxon>Tracheophyta</taxon>
        <taxon>Spermatophyta</taxon>
        <taxon>Magnoliopsida</taxon>
        <taxon>eudicotyledons</taxon>
        <taxon>Gunneridae</taxon>
        <taxon>Pentapetalae</taxon>
        <taxon>rosids</taxon>
        <taxon>malvids</taxon>
        <taxon>Myrtales</taxon>
        <taxon>Lythraceae</taxon>
        <taxon>Punica</taxon>
    </lineage>
</organism>
<comment type="caution">
    <text evidence="1">The sequence shown here is derived from an EMBL/GenBank/DDBJ whole genome shotgun (WGS) entry which is preliminary data.</text>
</comment>
<reference evidence="1 2" key="1">
    <citation type="submission" date="2017-11" db="EMBL/GenBank/DDBJ databases">
        <title>De-novo sequencing of pomegranate (Punica granatum L.) genome.</title>
        <authorList>
            <person name="Akparov Z."/>
            <person name="Amiraslanov A."/>
            <person name="Hajiyeva S."/>
            <person name="Abbasov M."/>
            <person name="Kaur K."/>
            <person name="Hamwieh A."/>
            <person name="Solovyev V."/>
            <person name="Salamov A."/>
            <person name="Braich B."/>
            <person name="Kosarev P."/>
            <person name="Mahmoud A."/>
            <person name="Hajiyev E."/>
            <person name="Babayeva S."/>
            <person name="Izzatullayeva V."/>
            <person name="Mammadov A."/>
            <person name="Mammadov A."/>
            <person name="Sharifova S."/>
            <person name="Ojaghi J."/>
            <person name="Eynullazada K."/>
            <person name="Bayramov B."/>
            <person name="Abdulazimova A."/>
            <person name="Shahmuradov I."/>
        </authorList>
    </citation>
    <scope>NUCLEOTIDE SEQUENCE [LARGE SCALE GENOMIC DNA]</scope>
    <source>
        <strain evidence="2">cv. AG2017</strain>
        <tissue evidence="1">Leaf</tissue>
    </source>
</reference>
<sequence>MGLGPTEDQRLGLGPRGDLTMGLRPTEDQRLGLGPVGDLTIGLGPTEDQRLRLGPMGDLTVGLGPMEDQRLGLGLVGDLTMGLGPTEDHRLGHCSICQDASVACDRLYRAVVDPVLGGLDARPSEVPASHVWAYRDVPDDALAVLLFVRHARQLWTLLNKLGFVLCPLDLLETPRLWIVEATLGISGVGCLGACCGGGLVLTQMTRSVPTSFDGVTHYGDLGMNFNQGGPSCELQPRMPQCTSLENAYRGWMMSEVVLVQALNANAPVVIVDVTRGWRPMLGRNPNAVNAGLELDAVNAGLESDAGPKLNVVNAGPKPDAEPKPKNKAEAQCGAEARYNAWGHGKRRASNHTVTLSVSKKLVSVSLAWEGGSILGPQLALPWRKGEGRRWPAREGWQVMWGGWPGWTASGHSTSRHGEVKTVGGLPAKVGTTRLSCEVGGRDGRPLVIARLAIESVLLGKPLTGDGGPRFKGVNSLKSSEDLWGPVRWQSSVPLLGTSD</sequence>
<accession>A0A2I0IYE6</accession>
<dbReference type="Proteomes" id="UP000233551">
    <property type="component" value="Unassembled WGS sequence"/>
</dbReference>